<reference evidence="4 5" key="1">
    <citation type="submission" date="2024-05" db="EMBL/GenBank/DDBJ databases">
        <authorList>
            <person name="Venkateswaran K."/>
        </authorList>
    </citation>
    <scope>NUCLEOTIDE SEQUENCE [LARGE SCALE GENOMIC DNA]</scope>
    <source>
        <strain evidence="4 5">179-C4-2-HS</strain>
    </source>
</reference>
<dbReference type="Gene3D" id="3.40.50.850">
    <property type="entry name" value="Isochorismatase-like"/>
    <property type="match status" value="1"/>
</dbReference>
<evidence type="ECO:0000313" key="4">
    <source>
        <dbReference type="EMBL" id="MFB3166763.1"/>
    </source>
</evidence>
<evidence type="ECO:0000256" key="2">
    <source>
        <dbReference type="ARBA" id="ARBA00022801"/>
    </source>
</evidence>
<keyword evidence="5" id="KW-1185">Reference proteome</keyword>
<dbReference type="Proteomes" id="UP001241748">
    <property type="component" value="Unassembled WGS sequence"/>
</dbReference>
<dbReference type="EMBL" id="JAROBZ020000001">
    <property type="protein sequence ID" value="MFB3166763.1"/>
    <property type="molecule type" value="Genomic_DNA"/>
</dbReference>
<proteinExistence type="inferred from homology"/>
<dbReference type="RefSeq" id="WP_306075527.1">
    <property type="nucleotide sequence ID" value="NZ_JAROBZ020000001.1"/>
</dbReference>
<dbReference type="PANTHER" id="PTHR43540:SF1">
    <property type="entry name" value="ISOCHORISMATASE HYDROLASE"/>
    <property type="match status" value="1"/>
</dbReference>
<gene>
    <name evidence="4" type="ORF">P5G62_006540</name>
</gene>
<keyword evidence="2" id="KW-0378">Hydrolase</keyword>
<evidence type="ECO:0000313" key="5">
    <source>
        <dbReference type="Proteomes" id="UP001241748"/>
    </source>
</evidence>
<dbReference type="InterPro" id="IPR036380">
    <property type="entry name" value="Isochorismatase-like_sf"/>
</dbReference>
<evidence type="ECO:0000256" key="1">
    <source>
        <dbReference type="ARBA" id="ARBA00006336"/>
    </source>
</evidence>
<dbReference type="InterPro" id="IPR000868">
    <property type="entry name" value="Isochorismatase-like_dom"/>
</dbReference>
<name>A0ABV4YRS1_9BACI</name>
<comment type="similarity">
    <text evidence="1">Belongs to the isochorismatase family.</text>
</comment>
<feature type="domain" description="Isochorismatase-like" evidence="3">
    <location>
        <begin position="25"/>
        <end position="196"/>
    </location>
</feature>
<accession>A0ABV4YRS1</accession>
<evidence type="ECO:0000259" key="3">
    <source>
        <dbReference type="Pfam" id="PF00857"/>
    </source>
</evidence>
<comment type="caution">
    <text evidence="4">The sequence shown here is derived from an EMBL/GenBank/DDBJ whole genome shotgun (WGS) entry which is preliminary data.</text>
</comment>
<dbReference type="SUPFAM" id="SSF52499">
    <property type="entry name" value="Isochorismatase-like hydrolases"/>
    <property type="match status" value="1"/>
</dbReference>
<protein>
    <submittedName>
        <fullName evidence="4">Isochorismatase family protein</fullName>
    </submittedName>
</protein>
<organism evidence="4 5">
    <name type="scientific">Neobacillus driksii</name>
    <dbReference type="NCBI Taxonomy" id="3035913"/>
    <lineage>
        <taxon>Bacteria</taxon>
        <taxon>Bacillati</taxon>
        <taxon>Bacillota</taxon>
        <taxon>Bacilli</taxon>
        <taxon>Bacillales</taxon>
        <taxon>Bacillaceae</taxon>
        <taxon>Neobacillus</taxon>
    </lineage>
</organism>
<dbReference type="Pfam" id="PF00857">
    <property type="entry name" value="Isochorismatase"/>
    <property type="match status" value="1"/>
</dbReference>
<sequence>MHERSEIYKNAGYGQREVGFGQSPALLLVDFQNAFIGEKFITGRSPMIKQAAEHSADLLKLARAHNIPVIYTVVAYRNGQWDIGNWKTDIGWITLGSEAAEVTPILTPKEDEPVVIKKYPSAFFGTEVLSLLTTKHVDTLIVTGCTTSGCIRATVIDSFSYGFKTIIPEDCVGDQSQQQHDSNLFDVNARYADVVSKMKVVEYLESFKVNHAVMK</sequence>
<dbReference type="InterPro" id="IPR050272">
    <property type="entry name" value="Isochorismatase-like_hydrls"/>
</dbReference>
<dbReference type="PANTHER" id="PTHR43540">
    <property type="entry name" value="PEROXYUREIDOACRYLATE/UREIDOACRYLATE AMIDOHYDROLASE-RELATED"/>
    <property type="match status" value="1"/>
</dbReference>